<reference evidence="18" key="1">
    <citation type="journal article" date="2022" name="Front. Genet.">
        <title>Chromosome-Scale Assembly of the Dendrobium nobile Genome Provides Insights Into the Molecular Mechanism of the Biosynthesis of the Medicinal Active Ingredient of Dendrobium.</title>
        <authorList>
            <person name="Xu Q."/>
            <person name="Niu S.-C."/>
            <person name="Li K.-L."/>
            <person name="Zheng P.-J."/>
            <person name="Zhang X.-J."/>
            <person name="Jia Y."/>
            <person name="Liu Y."/>
            <person name="Niu Y.-X."/>
            <person name="Yu L.-H."/>
            <person name="Chen D.-F."/>
            <person name="Zhang G.-Q."/>
        </authorList>
    </citation>
    <scope>NUCLEOTIDE SEQUENCE</scope>
    <source>
        <tissue evidence="18">Leaf</tissue>
    </source>
</reference>
<evidence type="ECO:0000259" key="16">
    <source>
        <dbReference type="PROSITE" id="PS50011"/>
    </source>
</evidence>
<keyword evidence="11 14" id="KW-0472">Membrane</keyword>
<dbReference type="SUPFAM" id="SSF56112">
    <property type="entry name" value="Protein kinase-like (PK-like)"/>
    <property type="match status" value="1"/>
</dbReference>
<keyword evidence="9 13" id="KW-0067">ATP-binding</keyword>
<dbReference type="Pfam" id="PF01657">
    <property type="entry name" value="Stress-antifung"/>
    <property type="match status" value="2"/>
</dbReference>
<keyword evidence="3" id="KW-0808">Transferase</keyword>
<accession>A0A8T3AQ47</accession>
<dbReference type="Pfam" id="PF07714">
    <property type="entry name" value="PK_Tyr_Ser-Thr"/>
    <property type="match status" value="1"/>
</dbReference>
<evidence type="ECO:0000256" key="8">
    <source>
        <dbReference type="ARBA" id="ARBA00022777"/>
    </source>
</evidence>
<keyword evidence="12" id="KW-0325">Glycoprotein</keyword>
<gene>
    <name evidence="18" type="ORF">KFK09_021090</name>
</gene>
<dbReference type="AlphaFoldDB" id="A0A8T3AQ47"/>
<dbReference type="InterPro" id="IPR000719">
    <property type="entry name" value="Prot_kinase_dom"/>
</dbReference>
<name>A0A8T3AQ47_DENNO</name>
<organism evidence="18 19">
    <name type="scientific">Dendrobium nobile</name>
    <name type="common">Orchid</name>
    <dbReference type="NCBI Taxonomy" id="94219"/>
    <lineage>
        <taxon>Eukaryota</taxon>
        <taxon>Viridiplantae</taxon>
        <taxon>Streptophyta</taxon>
        <taxon>Embryophyta</taxon>
        <taxon>Tracheophyta</taxon>
        <taxon>Spermatophyta</taxon>
        <taxon>Magnoliopsida</taxon>
        <taxon>Liliopsida</taxon>
        <taxon>Asparagales</taxon>
        <taxon>Orchidaceae</taxon>
        <taxon>Epidendroideae</taxon>
        <taxon>Malaxideae</taxon>
        <taxon>Dendrobiinae</taxon>
        <taxon>Dendrobium</taxon>
    </lineage>
</organism>
<protein>
    <recommendedName>
        <fullName evidence="20">Cysteine-rich receptor-like protein kinase 10</fullName>
    </recommendedName>
</protein>
<dbReference type="InterPro" id="IPR038408">
    <property type="entry name" value="GNK2_sf"/>
</dbReference>
<evidence type="ECO:0000256" key="2">
    <source>
        <dbReference type="ARBA" id="ARBA00022527"/>
    </source>
</evidence>
<dbReference type="InterPro" id="IPR008271">
    <property type="entry name" value="Ser/Thr_kinase_AS"/>
</dbReference>
<keyword evidence="4 14" id="KW-0812">Transmembrane</keyword>
<dbReference type="InterPro" id="IPR011009">
    <property type="entry name" value="Kinase-like_dom_sf"/>
</dbReference>
<comment type="subcellular location">
    <subcellularLocation>
        <location evidence="1">Membrane</location>
        <topology evidence="1">Single-pass membrane protein</topology>
    </subcellularLocation>
</comment>
<evidence type="ECO:0000259" key="17">
    <source>
        <dbReference type="PROSITE" id="PS51473"/>
    </source>
</evidence>
<dbReference type="CDD" id="cd23509">
    <property type="entry name" value="Gnk2-like"/>
    <property type="match status" value="2"/>
</dbReference>
<evidence type="ECO:0000256" key="14">
    <source>
        <dbReference type="SAM" id="Phobius"/>
    </source>
</evidence>
<feature type="domain" description="Protein kinase" evidence="16">
    <location>
        <begin position="336"/>
        <end position="619"/>
    </location>
</feature>
<dbReference type="PANTHER" id="PTHR27002:SF1040">
    <property type="entry name" value="OS07G0538400 PROTEIN"/>
    <property type="match status" value="1"/>
</dbReference>
<dbReference type="Gene3D" id="1.10.510.10">
    <property type="entry name" value="Transferase(Phosphotransferase) domain 1"/>
    <property type="match status" value="1"/>
</dbReference>
<dbReference type="GO" id="GO:0006979">
    <property type="term" value="P:response to oxidative stress"/>
    <property type="evidence" value="ECO:0007669"/>
    <property type="project" value="UniProtKB-ARBA"/>
</dbReference>
<keyword evidence="6" id="KW-0677">Repeat</keyword>
<dbReference type="InterPro" id="IPR001245">
    <property type="entry name" value="Ser-Thr/Tyr_kinase_cat_dom"/>
</dbReference>
<feature type="domain" description="Gnk2-homologous" evidence="17">
    <location>
        <begin position="18"/>
        <end position="120"/>
    </location>
</feature>
<dbReference type="FunFam" id="3.30.200.20:FF:000142">
    <property type="entry name" value="Cysteine-rich receptor-like protein kinase 10"/>
    <property type="match status" value="1"/>
</dbReference>
<proteinExistence type="predicted"/>
<dbReference type="CDD" id="cd14066">
    <property type="entry name" value="STKc_IRAK"/>
    <property type="match status" value="1"/>
</dbReference>
<comment type="caution">
    <text evidence="18">The sequence shown here is derived from an EMBL/GenBank/DDBJ whole genome shotgun (WGS) entry which is preliminary data.</text>
</comment>
<dbReference type="GO" id="GO:0005886">
    <property type="term" value="C:plasma membrane"/>
    <property type="evidence" value="ECO:0007669"/>
    <property type="project" value="TreeGrafter"/>
</dbReference>
<dbReference type="FunFam" id="1.10.510.10:FF:000129">
    <property type="entry name" value="cysteine-rich receptor-like protein kinase 10"/>
    <property type="match status" value="1"/>
</dbReference>
<evidence type="ECO:0000256" key="4">
    <source>
        <dbReference type="ARBA" id="ARBA00022692"/>
    </source>
</evidence>
<evidence type="ECO:0000256" key="12">
    <source>
        <dbReference type="ARBA" id="ARBA00023180"/>
    </source>
</evidence>
<dbReference type="PROSITE" id="PS00107">
    <property type="entry name" value="PROTEIN_KINASE_ATP"/>
    <property type="match status" value="1"/>
</dbReference>
<feature type="transmembrane region" description="Helical" evidence="14">
    <location>
        <begin position="277"/>
        <end position="298"/>
    </location>
</feature>
<keyword evidence="10 14" id="KW-1133">Transmembrane helix</keyword>
<sequence length="626" mass="69012">MAFLFLLFLFASPATADFPSYICGNNAENFISNSTYSSNLNQLFSTLSSNASATGFATFTAGRVPDRIYGLTLCRGDTDIPSCRSCISTAMSDIQQLCQYNKDANIWYDNCQLRYSNLDFLSAPDVYSNIKFSVHNTQNVSADELLRFESLTCLLIGNLSDFAARNASRLFATGTAVLTAGNTIYGLVLCARDLSVGDCRTCLQSTVDEITKDPLKGSRGGTILGMWCNMRYELYKFYNGTSMLQITSAGPPSPITPNGSRPQAYPTHRGSSKLGSILAITIPAVLAFVLIAIICICCRRRKLKTKELGDADFEEITKAESLLFDLSILKIATANFSEVNKLGAGGFGSVYKGILPDGREIAVKRLSTGSGQGLEELKNELVLIAKLQHKNLIRLHGICLEEQEKLLVYEYVPNKSLDTILFDPSNSKLLDWMKRYKIIRGIASGLLYLHEDSRIKIIHRDLKASNILLDANMNPKISDFGIARLFGGNETQGMTSHVVGTYGYIAPEYGMHGHFSVKSDAFSFGVIVLEIITGKSNNSFFNYDLSENLLSYVWTNWQKGTVLQIVDPALADLFPRNEVMRCFQIGLLCVQQDPSLRPTMTRVLVMLNSSSMSIEDPLAPAFCGET</sequence>
<dbReference type="PROSITE" id="PS50011">
    <property type="entry name" value="PROTEIN_KINASE_DOM"/>
    <property type="match status" value="1"/>
</dbReference>
<evidence type="ECO:0000256" key="5">
    <source>
        <dbReference type="ARBA" id="ARBA00022729"/>
    </source>
</evidence>
<keyword evidence="5 15" id="KW-0732">Signal</keyword>
<dbReference type="SMART" id="SM00220">
    <property type="entry name" value="S_TKc"/>
    <property type="match status" value="1"/>
</dbReference>
<evidence type="ECO:0000256" key="13">
    <source>
        <dbReference type="PROSITE-ProRule" id="PRU10141"/>
    </source>
</evidence>
<keyword evidence="2" id="KW-0723">Serine/threonine-protein kinase</keyword>
<keyword evidence="8" id="KW-0418">Kinase</keyword>
<dbReference type="InterPro" id="IPR002902">
    <property type="entry name" value="GNK2"/>
</dbReference>
<dbReference type="EMBL" id="JAGYWB010000015">
    <property type="protein sequence ID" value="KAI0497852.1"/>
    <property type="molecule type" value="Genomic_DNA"/>
</dbReference>
<evidence type="ECO:0000256" key="3">
    <source>
        <dbReference type="ARBA" id="ARBA00022679"/>
    </source>
</evidence>
<dbReference type="GO" id="GO:0005524">
    <property type="term" value="F:ATP binding"/>
    <property type="evidence" value="ECO:0007669"/>
    <property type="project" value="UniProtKB-UniRule"/>
</dbReference>
<evidence type="ECO:0000256" key="7">
    <source>
        <dbReference type="ARBA" id="ARBA00022741"/>
    </source>
</evidence>
<dbReference type="InterPro" id="IPR017441">
    <property type="entry name" value="Protein_kinase_ATP_BS"/>
</dbReference>
<evidence type="ECO:0000256" key="9">
    <source>
        <dbReference type="ARBA" id="ARBA00022840"/>
    </source>
</evidence>
<dbReference type="Gene3D" id="3.30.200.20">
    <property type="entry name" value="Phosphorylase Kinase, domain 1"/>
    <property type="match status" value="1"/>
</dbReference>
<evidence type="ECO:0008006" key="20">
    <source>
        <dbReference type="Google" id="ProtNLM"/>
    </source>
</evidence>
<dbReference type="Proteomes" id="UP000829196">
    <property type="component" value="Unassembled WGS sequence"/>
</dbReference>
<feature type="chain" id="PRO_5035902797" description="Cysteine-rich receptor-like protein kinase 10" evidence="15">
    <location>
        <begin position="17"/>
        <end position="626"/>
    </location>
</feature>
<feature type="domain" description="Gnk2-homologous" evidence="17">
    <location>
        <begin position="128"/>
        <end position="237"/>
    </location>
</feature>
<dbReference type="GO" id="GO:0004674">
    <property type="term" value="F:protein serine/threonine kinase activity"/>
    <property type="evidence" value="ECO:0007669"/>
    <property type="project" value="UniProtKB-KW"/>
</dbReference>
<dbReference type="Gene3D" id="3.30.430.20">
    <property type="entry name" value="Gnk2 domain, C-X8-C-X2-C motif"/>
    <property type="match status" value="2"/>
</dbReference>
<dbReference type="OrthoDB" id="4062651at2759"/>
<evidence type="ECO:0000256" key="1">
    <source>
        <dbReference type="ARBA" id="ARBA00004167"/>
    </source>
</evidence>
<dbReference type="SMR" id="A0A8T3AQ47"/>
<evidence type="ECO:0000256" key="10">
    <source>
        <dbReference type="ARBA" id="ARBA00022989"/>
    </source>
</evidence>
<dbReference type="PROSITE" id="PS51473">
    <property type="entry name" value="GNK2"/>
    <property type="match status" value="2"/>
</dbReference>
<evidence type="ECO:0000313" key="19">
    <source>
        <dbReference type="Proteomes" id="UP000829196"/>
    </source>
</evidence>
<dbReference type="PROSITE" id="PS00108">
    <property type="entry name" value="PROTEIN_KINASE_ST"/>
    <property type="match status" value="1"/>
</dbReference>
<dbReference type="PANTHER" id="PTHR27002">
    <property type="entry name" value="RECEPTOR-LIKE SERINE/THREONINE-PROTEIN KINASE SD1-8"/>
    <property type="match status" value="1"/>
</dbReference>
<keyword evidence="19" id="KW-1185">Reference proteome</keyword>
<evidence type="ECO:0000256" key="6">
    <source>
        <dbReference type="ARBA" id="ARBA00022737"/>
    </source>
</evidence>
<evidence type="ECO:0000313" key="18">
    <source>
        <dbReference type="EMBL" id="KAI0497852.1"/>
    </source>
</evidence>
<feature type="signal peptide" evidence="15">
    <location>
        <begin position="1"/>
        <end position="16"/>
    </location>
</feature>
<evidence type="ECO:0000256" key="11">
    <source>
        <dbReference type="ARBA" id="ARBA00023136"/>
    </source>
</evidence>
<dbReference type="FunFam" id="3.30.430.20:FF:000003">
    <property type="entry name" value="Cysteine-rich RLK (RECEPTOR-like protein kinase) 10"/>
    <property type="match status" value="1"/>
</dbReference>
<feature type="binding site" evidence="13">
    <location>
        <position position="364"/>
    </location>
    <ligand>
        <name>ATP</name>
        <dbReference type="ChEBI" id="CHEBI:30616"/>
    </ligand>
</feature>
<keyword evidence="7 13" id="KW-0547">Nucleotide-binding</keyword>
<evidence type="ECO:0000256" key="15">
    <source>
        <dbReference type="SAM" id="SignalP"/>
    </source>
</evidence>